<dbReference type="OrthoDB" id="6497287at2"/>
<evidence type="ECO:0000313" key="3">
    <source>
        <dbReference type="EMBL" id="PWC10179.1"/>
    </source>
</evidence>
<dbReference type="EMBL" id="QDKJ01000015">
    <property type="protein sequence ID" value="PWC10179.1"/>
    <property type="molecule type" value="Genomic_DNA"/>
</dbReference>
<feature type="compositionally biased region" description="Low complexity" evidence="1">
    <location>
        <begin position="251"/>
        <end position="267"/>
    </location>
</feature>
<proteinExistence type="predicted"/>
<dbReference type="InterPro" id="IPR023597">
    <property type="entry name" value="Flagellar_regulator_Flk"/>
</dbReference>
<feature type="region of interest" description="Disordered" evidence="1">
    <location>
        <begin position="1"/>
        <end position="42"/>
    </location>
</feature>
<feature type="compositionally biased region" description="Low complexity" evidence="1">
    <location>
        <begin position="19"/>
        <end position="29"/>
    </location>
</feature>
<feature type="region of interest" description="Disordered" evidence="1">
    <location>
        <begin position="251"/>
        <end position="296"/>
    </location>
</feature>
<dbReference type="RefSeq" id="WP_109055609.1">
    <property type="nucleotide sequence ID" value="NZ_QDKJ01000015.1"/>
</dbReference>
<dbReference type="Proteomes" id="UP000245138">
    <property type="component" value="Unassembled WGS sequence"/>
</dbReference>
<dbReference type="AlphaFoldDB" id="A0A2U1TLD5"/>
<dbReference type="NCBIfam" id="NF007987">
    <property type="entry name" value="PRK10715.1"/>
    <property type="match status" value="1"/>
</dbReference>
<keyword evidence="3" id="KW-0969">Cilium</keyword>
<keyword evidence="2" id="KW-0472">Membrane</keyword>
<keyword evidence="2" id="KW-0812">Transmembrane</keyword>
<dbReference type="GO" id="GO:0016020">
    <property type="term" value="C:membrane"/>
    <property type="evidence" value="ECO:0007669"/>
    <property type="project" value="InterPro"/>
</dbReference>
<keyword evidence="4" id="KW-1185">Reference proteome</keyword>
<name>A0A2U1TLD5_9GAMM</name>
<evidence type="ECO:0000256" key="2">
    <source>
        <dbReference type="SAM" id="Phobius"/>
    </source>
</evidence>
<evidence type="ECO:0000313" key="4">
    <source>
        <dbReference type="Proteomes" id="UP000245138"/>
    </source>
</evidence>
<dbReference type="GO" id="GO:0010468">
    <property type="term" value="P:regulation of gene expression"/>
    <property type="evidence" value="ECO:0007669"/>
    <property type="project" value="InterPro"/>
</dbReference>
<keyword evidence="2" id="KW-1133">Transmembrane helix</keyword>
<feature type="compositionally biased region" description="Polar residues" evidence="1">
    <location>
        <begin position="276"/>
        <end position="296"/>
    </location>
</feature>
<organism evidence="3 4">
    <name type="scientific">Brenneria roseae subsp. americana</name>
    <dbReference type="NCBI Taxonomy" id="1508507"/>
    <lineage>
        <taxon>Bacteria</taxon>
        <taxon>Pseudomonadati</taxon>
        <taxon>Pseudomonadota</taxon>
        <taxon>Gammaproteobacteria</taxon>
        <taxon>Enterobacterales</taxon>
        <taxon>Pectobacteriaceae</taxon>
        <taxon>Brenneria</taxon>
    </lineage>
</organism>
<keyword evidence="3" id="KW-0966">Cell projection</keyword>
<sequence>MQPVSGPGAPLPGEQAVNTTTSSTTTGRSGASGGDQPLTPAQRTTLENLVLKVAALTTSKATEIWSNVKQGLGLAENAELQSRHYQPAEQLLQTRLTQVQDNNSGRQQLLQRLTDMLPQGNNRQVVSDFIRQQFGHTVLSSLSKAQLQQVVTLLQNGAPPQATSAANASQAAINAPDRPLLPAEQNSLNQLVNRLASQTEEQPAKIWTALMTMQNLKAGESIPLKHLSLLTQFLQTQIMLQQATKPLPTSSLLQAPSQQQPAQTDTANHAIRGQPASGNPQTAANAPLLTSQPGSQTTTAFATSNLAVLQSALQQPLSAQEQQMLLDYTQNRFNVGLQTPLTPMQMNDVLTFLFTQRIQRSQESDWATSPLYPQPLLNPLIASLPLNWQSLFQKPLFLVIVSACVAVFLLWILL</sequence>
<keyword evidence="3" id="KW-0282">Flagellum</keyword>
<evidence type="ECO:0000256" key="1">
    <source>
        <dbReference type="SAM" id="MobiDB-lite"/>
    </source>
</evidence>
<accession>A0A2U1TLD5</accession>
<feature type="transmembrane region" description="Helical" evidence="2">
    <location>
        <begin position="395"/>
        <end position="413"/>
    </location>
</feature>
<protein>
    <submittedName>
        <fullName evidence="3">Flagella biosynthesis regulator Flk</fullName>
    </submittedName>
</protein>
<reference evidence="3 4" key="1">
    <citation type="submission" date="2018-04" db="EMBL/GenBank/DDBJ databases">
        <title>Brenneria corticis sp.nov.</title>
        <authorList>
            <person name="Li Y."/>
        </authorList>
    </citation>
    <scope>NUCLEOTIDE SEQUENCE [LARGE SCALE GENOMIC DNA]</scope>
    <source>
        <strain evidence="3 4">LMG 27715</strain>
    </source>
</reference>
<gene>
    <name evidence="3" type="ORF">B4923_17270</name>
</gene>
<comment type="caution">
    <text evidence="3">The sequence shown here is derived from an EMBL/GenBank/DDBJ whole genome shotgun (WGS) entry which is preliminary data.</text>
</comment>